<dbReference type="SMART" id="SM00825">
    <property type="entry name" value="PKS_KS"/>
    <property type="match status" value="1"/>
</dbReference>
<feature type="active site" description="Proton donor; for dehydratase activity" evidence="9">
    <location>
        <position position="1087"/>
    </location>
</feature>
<dbReference type="InterPro" id="IPR001227">
    <property type="entry name" value="Ac_transferase_dom_sf"/>
</dbReference>
<keyword evidence="5" id="KW-0521">NADP</keyword>
<dbReference type="CDD" id="cd05195">
    <property type="entry name" value="enoyl_red"/>
    <property type="match status" value="1"/>
</dbReference>
<evidence type="ECO:0000313" key="13">
    <source>
        <dbReference type="EMBL" id="GHF52840.1"/>
    </source>
</evidence>
<dbReference type="CDD" id="cd00833">
    <property type="entry name" value="PKS"/>
    <property type="match status" value="1"/>
</dbReference>
<dbReference type="Pfam" id="PF00550">
    <property type="entry name" value="PP-binding"/>
    <property type="match status" value="1"/>
</dbReference>
<dbReference type="Pfam" id="PF21089">
    <property type="entry name" value="PKS_DH_N"/>
    <property type="match status" value="1"/>
</dbReference>
<dbReference type="SUPFAM" id="SSF53335">
    <property type="entry name" value="S-adenosyl-L-methionine-dependent methyltransferases"/>
    <property type="match status" value="1"/>
</dbReference>
<dbReference type="PROSITE" id="PS50075">
    <property type="entry name" value="CARRIER"/>
    <property type="match status" value="1"/>
</dbReference>
<dbReference type="Pfam" id="PF08242">
    <property type="entry name" value="Methyltransf_12"/>
    <property type="match status" value="1"/>
</dbReference>
<dbReference type="InterPro" id="IPR006162">
    <property type="entry name" value="Ppantetheine_attach_site"/>
</dbReference>
<dbReference type="InterPro" id="IPR020843">
    <property type="entry name" value="ER"/>
</dbReference>
<dbReference type="InterPro" id="IPR011032">
    <property type="entry name" value="GroES-like_sf"/>
</dbReference>
<dbReference type="GO" id="GO:0004315">
    <property type="term" value="F:3-oxoacyl-[acyl-carrier-protein] synthase activity"/>
    <property type="evidence" value="ECO:0007669"/>
    <property type="project" value="InterPro"/>
</dbReference>
<feature type="domain" description="Carrier" evidence="10">
    <location>
        <begin position="2391"/>
        <end position="2470"/>
    </location>
</feature>
<dbReference type="PROSITE" id="PS52019">
    <property type="entry name" value="PKS_MFAS_DH"/>
    <property type="match status" value="1"/>
</dbReference>
<dbReference type="GO" id="GO:0017000">
    <property type="term" value="P:antibiotic biosynthetic process"/>
    <property type="evidence" value="ECO:0007669"/>
    <property type="project" value="UniProtKB-KW"/>
</dbReference>
<dbReference type="Gene3D" id="3.40.50.720">
    <property type="entry name" value="NAD(P)-binding Rossmann-like Domain"/>
    <property type="match status" value="3"/>
</dbReference>
<dbReference type="Gene3D" id="1.10.1200.10">
    <property type="entry name" value="ACP-like"/>
    <property type="match status" value="1"/>
</dbReference>
<dbReference type="InterPro" id="IPR049552">
    <property type="entry name" value="PKS_DH_N"/>
</dbReference>
<dbReference type="SMART" id="SM00826">
    <property type="entry name" value="PKS_DH"/>
    <property type="match status" value="1"/>
</dbReference>
<dbReference type="InterPro" id="IPR057326">
    <property type="entry name" value="KR_dom"/>
</dbReference>
<dbReference type="SUPFAM" id="SSF47336">
    <property type="entry name" value="ACP-like"/>
    <property type="match status" value="1"/>
</dbReference>
<reference evidence="13" key="1">
    <citation type="journal article" date="2014" name="Int. J. Syst. Evol. Microbiol.">
        <title>Complete genome sequence of Corynebacterium casei LMG S-19264T (=DSM 44701T), isolated from a smear-ripened cheese.</title>
        <authorList>
            <consortium name="US DOE Joint Genome Institute (JGI-PGF)"/>
            <person name="Walter F."/>
            <person name="Albersmeier A."/>
            <person name="Kalinowski J."/>
            <person name="Ruckert C."/>
        </authorList>
    </citation>
    <scope>NUCLEOTIDE SEQUENCE</scope>
    <source>
        <strain evidence="13">JCM 4059</strain>
    </source>
</reference>
<dbReference type="InterPro" id="IPR013968">
    <property type="entry name" value="PKS_KR"/>
</dbReference>
<dbReference type="GO" id="GO:0006633">
    <property type="term" value="P:fatty acid biosynthetic process"/>
    <property type="evidence" value="ECO:0007669"/>
    <property type="project" value="InterPro"/>
</dbReference>
<dbReference type="InterPro" id="IPR013149">
    <property type="entry name" value="ADH-like_C"/>
</dbReference>
<dbReference type="PANTHER" id="PTHR43775">
    <property type="entry name" value="FATTY ACID SYNTHASE"/>
    <property type="match status" value="1"/>
</dbReference>
<evidence type="ECO:0000256" key="2">
    <source>
        <dbReference type="ARBA" id="ARBA00022450"/>
    </source>
</evidence>
<evidence type="ECO:0000259" key="10">
    <source>
        <dbReference type="PROSITE" id="PS50075"/>
    </source>
</evidence>
<evidence type="ECO:0000256" key="9">
    <source>
        <dbReference type="PROSITE-ProRule" id="PRU01363"/>
    </source>
</evidence>
<dbReference type="SMART" id="SM00827">
    <property type="entry name" value="PKS_AT"/>
    <property type="match status" value="1"/>
</dbReference>
<reference evidence="13" key="2">
    <citation type="submission" date="2020-09" db="EMBL/GenBank/DDBJ databases">
        <authorList>
            <person name="Sun Q."/>
            <person name="Ohkuma M."/>
        </authorList>
    </citation>
    <scope>NUCLEOTIDE SEQUENCE</scope>
    <source>
        <strain evidence="13">JCM 4059</strain>
    </source>
</reference>
<keyword evidence="3" id="KW-0597">Phosphoprotein</keyword>
<evidence type="ECO:0000256" key="5">
    <source>
        <dbReference type="ARBA" id="ARBA00022857"/>
    </source>
</evidence>
<dbReference type="SUPFAM" id="SSF55048">
    <property type="entry name" value="Probable ACP-binding domain of malonyl-CoA ACP transacylase"/>
    <property type="match status" value="1"/>
</dbReference>
<comment type="pathway">
    <text evidence="1">Antibiotic biosynthesis.</text>
</comment>
<dbReference type="Proteomes" id="UP000638313">
    <property type="component" value="Unassembled WGS sequence"/>
</dbReference>
<keyword evidence="8" id="KW-0012">Acyltransferase</keyword>
<dbReference type="Gene3D" id="3.40.366.10">
    <property type="entry name" value="Malonyl-Coenzyme A Acyl Carrier Protein, domain 2"/>
    <property type="match status" value="1"/>
</dbReference>
<dbReference type="InterPro" id="IPR050091">
    <property type="entry name" value="PKS_NRPS_Biosynth_Enz"/>
</dbReference>
<feature type="domain" description="PKS/mFAS DH" evidence="12">
    <location>
        <begin position="897"/>
        <end position="1170"/>
    </location>
</feature>
<dbReference type="SMART" id="SM00823">
    <property type="entry name" value="PKS_PP"/>
    <property type="match status" value="1"/>
</dbReference>
<dbReference type="PROSITE" id="PS00012">
    <property type="entry name" value="PHOSPHOPANTETHEINE"/>
    <property type="match status" value="1"/>
</dbReference>
<dbReference type="Pfam" id="PF08240">
    <property type="entry name" value="ADH_N"/>
    <property type="match status" value="1"/>
</dbReference>
<dbReference type="Gene3D" id="3.40.47.10">
    <property type="match status" value="1"/>
</dbReference>
<dbReference type="Gene3D" id="3.90.180.10">
    <property type="entry name" value="Medium-chain alcohol dehydrogenases, catalytic domain"/>
    <property type="match status" value="1"/>
</dbReference>
<accession>A0A919EDZ1</accession>
<name>A0A919EDZ1_9ACTN</name>
<dbReference type="InterPro" id="IPR036291">
    <property type="entry name" value="NAD(P)-bd_dom_sf"/>
</dbReference>
<dbReference type="InterPro" id="IPR016035">
    <property type="entry name" value="Acyl_Trfase/lysoPLipase"/>
</dbReference>
<proteinExistence type="predicted"/>
<dbReference type="Pfam" id="PF00107">
    <property type="entry name" value="ADH_zinc_N"/>
    <property type="match status" value="1"/>
</dbReference>
<dbReference type="Pfam" id="PF02801">
    <property type="entry name" value="Ketoacyl-synt_C"/>
    <property type="match status" value="1"/>
</dbReference>
<dbReference type="SUPFAM" id="SSF50129">
    <property type="entry name" value="GroES-like"/>
    <property type="match status" value="1"/>
</dbReference>
<dbReference type="PROSITE" id="PS00606">
    <property type="entry name" value="KS3_1"/>
    <property type="match status" value="1"/>
</dbReference>
<dbReference type="InterPro" id="IPR009081">
    <property type="entry name" value="PP-bd_ACP"/>
</dbReference>
<dbReference type="Gene3D" id="3.10.129.110">
    <property type="entry name" value="Polyketide synthase dehydratase"/>
    <property type="match status" value="1"/>
</dbReference>
<feature type="domain" description="Ketosynthase family 3 (KS3)" evidence="11">
    <location>
        <begin position="10"/>
        <end position="433"/>
    </location>
</feature>
<dbReference type="PROSITE" id="PS52004">
    <property type="entry name" value="KS3_2"/>
    <property type="match status" value="1"/>
</dbReference>
<keyword evidence="4" id="KW-0808">Transferase</keyword>
<dbReference type="InterPro" id="IPR018201">
    <property type="entry name" value="Ketoacyl_synth_AS"/>
</dbReference>
<evidence type="ECO:0000256" key="4">
    <source>
        <dbReference type="ARBA" id="ARBA00022679"/>
    </source>
</evidence>
<dbReference type="Pfam" id="PF08659">
    <property type="entry name" value="KR"/>
    <property type="match status" value="1"/>
</dbReference>
<dbReference type="SUPFAM" id="SSF51735">
    <property type="entry name" value="NAD(P)-binding Rossmann-fold domains"/>
    <property type="match status" value="3"/>
</dbReference>
<dbReference type="RefSeq" id="WP_190130814.1">
    <property type="nucleotide sequence ID" value="NZ_BNBD01000007.1"/>
</dbReference>
<dbReference type="CDD" id="cd02440">
    <property type="entry name" value="AdoMet_MTases"/>
    <property type="match status" value="1"/>
</dbReference>
<dbReference type="InterPro" id="IPR014030">
    <property type="entry name" value="Ketoacyl_synth_N"/>
</dbReference>
<evidence type="ECO:0000259" key="11">
    <source>
        <dbReference type="PROSITE" id="PS52004"/>
    </source>
</evidence>
<keyword evidence="14" id="KW-1185">Reference proteome</keyword>
<dbReference type="InterPro" id="IPR016039">
    <property type="entry name" value="Thiolase-like"/>
</dbReference>
<evidence type="ECO:0000256" key="8">
    <source>
        <dbReference type="ARBA" id="ARBA00023315"/>
    </source>
</evidence>
<dbReference type="PANTHER" id="PTHR43775:SF37">
    <property type="entry name" value="SI:DKEY-61P9.11"/>
    <property type="match status" value="1"/>
</dbReference>
<keyword evidence="7" id="KW-0511">Multifunctional enzyme</keyword>
<feature type="region of interest" description="N-terminal hotdog fold" evidence="9">
    <location>
        <begin position="897"/>
        <end position="1016"/>
    </location>
</feature>
<dbReference type="SMART" id="SM00829">
    <property type="entry name" value="PKS_ER"/>
    <property type="match status" value="1"/>
</dbReference>
<dbReference type="GO" id="GO:0004312">
    <property type="term" value="F:fatty acid synthase activity"/>
    <property type="evidence" value="ECO:0007669"/>
    <property type="project" value="TreeGrafter"/>
</dbReference>
<dbReference type="InterPro" id="IPR013154">
    <property type="entry name" value="ADH-like_N"/>
</dbReference>
<evidence type="ECO:0000313" key="14">
    <source>
        <dbReference type="Proteomes" id="UP000638313"/>
    </source>
</evidence>
<evidence type="ECO:0000256" key="3">
    <source>
        <dbReference type="ARBA" id="ARBA00022553"/>
    </source>
</evidence>
<dbReference type="GO" id="GO:0016491">
    <property type="term" value="F:oxidoreductase activity"/>
    <property type="evidence" value="ECO:0007669"/>
    <property type="project" value="InterPro"/>
</dbReference>
<dbReference type="InterPro" id="IPR020841">
    <property type="entry name" value="PKS_Beta-ketoAc_synthase_dom"/>
</dbReference>
<evidence type="ECO:0000256" key="7">
    <source>
        <dbReference type="ARBA" id="ARBA00023268"/>
    </source>
</evidence>
<keyword evidence="6" id="KW-0045">Antibiotic biosynthesis</keyword>
<dbReference type="InterPro" id="IPR020807">
    <property type="entry name" value="PKS_DH"/>
</dbReference>
<dbReference type="Pfam" id="PF14765">
    <property type="entry name" value="PS-DH"/>
    <property type="match status" value="1"/>
</dbReference>
<sequence>MHQEPTAFDERAIAVVGVACRMPGGITGMDDLWNALEEGRDLVTEMPADRFDTDRFVNTDMPRPGKTYTAAGGFLDDIAGFDAAYFGISPKEAAHMDPQHRLLLELAAETLDDAAIAPERLAGTDTAVYVGICDASYAGLLALEPRGMNAYTMSGTASSIAANRLSHTFDLRGPSMAVDTACSSSLVALDRACHTLWEGTSTTALCGGANILLSPFHYVGFCQASMLSPRGRCASFSADADGFVRSEGGGMVLLKRLADALADGDRIHGVILGSASNCDGRTLGLALPNADAQEDLLRRVYAQSGVHPDELVYLEAHGTGTAVGDPLEAQAIGRALGMRRITGALPVGSVKTNVGHLEPASGMAGLCKALLVLRHRTIPACLHAREPSPAIDFTGLGIDLVTANRPLAQVSRPVIGVNSFGFGGANAHTILTAPPAGRPDTHEAGVAVPEGLPVLVSARTQQALVQATARMAERLNAAAPEDFYDIAHTSCRRRGRHEYRAAALAATPAQAAEQFAALAESGTGCALQAVRAGRVAFVYSGNGSQWAGMGADLLAEDPVFRQAVMSVDAELMPRLGWSVAEYLASPAEQWDLAATEVAQPLLFAVQTGLTGMLRSQGVEPAVVLGHSVGEVAAACTAGALTLAQAAEVISERSRAQAATAGTGRMAALGLAPDRAAEILQAYAGKLEIAAVNSSKDVTVAGDAQALAALGERCAGQGVFFRDLDLDHAFHSRAMDPQRELLTAALQDLRPHPAGIPFCSTVTGTRTAGHELDGAYWWRNVREPVAFAQAVDEAVDDGADIFLEIGPHPVLRTYLRRIAEARPQVPVAVVETLRRGHSGTEAITAARAALLAIGAKTDWSRYFPRPGRVADLPAYPWQREHHWTVPKEQVPGSLPVLHPLLGSRVPAPFPLWAGAVEPALAPWLADHRIVGSVVMPATGYVEMALAAGRLVWDAPVEVEHLDITSAMVVNWADASAVKVQVSLDRDNGLLQVSSTDGHTGEPRTHARARVRKLLASRPGPLDLEALRERCTRLVTAEDHYAACTEAGLGYGPAFRVLTTLHTGDHEVLAHYSHPAPGAPYTAHPALLDGALQAGAPLLADLAAQGQAYLPAAIGAVRIWATPSASGVVAVRERSRTDSEICWDITLADPDGTVTAELDGCRLRRFAGTRTTPLTITHTVLRAAPRNAACRSAPSPVPVPARVISACAPRIAEARAAWRELGYDRGRADFIEFTTRGIAAAVSSLLPDPAAAFTAEDFVGYGMQRRHLRLLELVWQLLEQHGLLHAEPEGRYRLTSEQPKGEGIEPAALTESQTHFINAAALAAHHRAHLPGILRGNRDPMELLADDATAKTLEQFYDVDPFCGFYNRLAQILLKEIVRAWPADRPLRILEVGAGTGGLTARLLPLLPPQRTHYCFSDVSPFFFTRARNRFACYDFVDYRTFNLNTPPAEQDFTPHAFDLVVAGNALHTAEDLTRALEHVAALLAPGGALLAFEIHTPETVVPIFGTLDSFYGNTDTTLRPLSLLLPRDEWPGLLRACGFAHIEQTGDDDATPGAQDGCVLLATVPAADPHDETPAPDTRTEAAFVVAAESADELPLATTLTDTLSAGRGDAARAVLAPRTREEWEAVLGGAGGASPAVVLLLGEVADDPDTVVARTAHCAEILRGCALALEVLQEGNRRPQVWVVTRSSGAVEVGLAVEQPADAAVWAMARSVANEWPGMQCRRVSLTRAGDLDQDARRLAQELCAPGDEDEIVLTAQGRFVAREQRHPRSRPATDGQSYTLHVRDPGLSYELSWQERRRPVPGSGEVLVEVRAAALNYRDMLRATGLLPAEASESPPFTSGFGMECAGLVVACGEGVTQLKPGDRVVCLAAAALGSYTLARAESTFPLPDGTTFTGGATMPVAYATVLYSLGTLARLQPGETVLIHGAAGGVGLAALRYATARGADVIATAGSDLKRNYLTFLGVRHVLDSRSLAFADQIRSITQGRGVDVVLNSLAGEAMARSLELLRPGGRFLELGKRDFYENKPLLLRPFTNNIAFFGVDLTKVLTDECQLTQLLSQLTDPVLKDVVRPLPHSIFPAGRVGEAFAFLQHSHHIGKVVVAFDPLDEPPLVEPCPQAPRLDPAGTYLVTGGTSGFGAETAQWLAGLGARHLALVSRRGPDAPEAETELTALRQQGVQATAYAADTTDLTAMTELVARIDRQGHPLRGVVHAAMHLDDALLRDLDPDRIATVLRPKIAGAMVLDRLTRDRDCDLFLMYSSATALFGNVKQVPYAAGNGYLEALVRSRRRSGLPGQAIAWGALDAGYVARNDLAASFAALGFTMVTVREALTAAEQLMRHNAPVASVGRWDFATLRALFPLASSPRLAGLAPAGSDTRDKTEELLRRLSPEEALALLTQSIAEHIAEVMHMDVSQVDLHRPLDTFGMDSLMAAELLVKFHQAYAIDLPPMELLRSTTGSIADLSQLICIRLGLGHSTEARAGQTLLMRDEPVTPPAT</sequence>
<dbReference type="InterPro" id="IPR014031">
    <property type="entry name" value="Ketoacyl_synth_C"/>
</dbReference>
<dbReference type="InterPro" id="IPR020806">
    <property type="entry name" value="PKS_PP-bd"/>
</dbReference>
<dbReference type="InterPro" id="IPR036736">
    <property type="entry name" value="ACP-like_sf"/>
</dbReference>
<evidence type="ECO:0000259" key="12">
    <source>
        <dbReference type="PROSITE" id="PS52019"/>
    </source>
</evidence>
<comment type="caution">
    <text evidence="13">The sequence shown here is derived from an EMBL/GenBank/DDBJ whole genome shotgun (WGS) entry which is preliminary data.</text>
</comment>
<dbReference type="SMART" id="SM00822">
    <property type="entry name" value="PKS_KR"/>
    <property type="match status" value="1"/>
</dbReference>
<gene>
    <name evidence="13" type="primary">wcbR</name>
    <name evidence="13" type="ORF">GCM10010218_37870</name>
</gene>
<feature type="active site" description="Proton acceptor; for dehydratase activity" evidence="9">
    <location>
        <position position="926"/>
    </location>
</feature>
<dbReference type="InterPro" id="IPR032821">
    <property type="entry name" value="PKS_assoc"/>
</dbReference>
<dbReference type="Pfam" id="PF16197">
    <property type="entry name" value="KAsynt_C_assoc"/>
    <property type="match status" value="1"/>
</dbReference>
<dbReference type="Gene3D" id="3.30.70.3290">
    <property type="match status" value="1"/>
</dbReference>
<dbReference type="InterPro" id="IPR014043">
    <property type="entry name" value="Acyl_transferase_dom"/>
</dbReference>
<dbReference type="Pfam" id="PF00698">
    <property type="entry name" value="Acyl_transf_1"/>
    <property type="match status" value="1"/>
</dbReference>
<evidence type="ECO:0000256" key="1">
    <source>
        <dbReference type="ARBA" id="ARBA00004792"/>
    </source>
</evidence>
<dbReference type="InterPro" id="IPR016036">
    <property type="entry name" value="Malonyl_transacylase_ACP-bd"/>
</dbReference>
<dbReference type="InterPro" id="IPR049551">
    <property type="entry name" value="PKS_DH_C"/>
</dbReference>
<evidence type="ECO:0000256" key="6">
    <source>
        <dbReference type="ARBA" id="ARBA00023194"/>
    </source>
</evidence>
<dbReference type="SUPFAM" id="SSF53901">
    <property type="entry name" value="Thiolase-like"/>
    <property type="match status" value="1"/>
</dbReference>
<dbReference type="InterPro" id="IPR049900">
    <property type="entry name" value="PKS_mFAS_DH"/>
</dbReference>
<dbReference type="Gene3D" id="3.40.50.150">
    <property type="entry name" value="Vaccinia Virus protein VP39"/>
    <property type="match status" value="1"/>
</dbReference>
<dbReference type="GO" id="GO:0031177">
    <property type="term" value="F:phosphopantetheine binding"/>
    <property type="evidence" value="ECO:0007669"/>
    <property type="project" value="InterPro"/>
</dbReference>
<organism evidence="13 14">
    <name type="scientific">Streptomyces mashuensis</name>
    <dbReference type="NCBI Taxonomy" id="33904"/>
    <lineage>
        <taxon>Bacteria</taxon>
        <taxon>Bacillati</taxon>
        <taxon>Actinomycetota</taxon>
        <taxon>Actinomycetes</taxon>
        <taxon>Kitasatosporales</taxon>
        <taxon>Streptomycetaceae</taxon>
        <taxon>Streptomyces</taxon>
    </lineage>
</organism>
<feature type="region of interest" description="C-terminal hotdog fold" evidence="9">
    <location>
        <begin position="1030"/>
        <end position="1170"/>
    </location>
</feature>
<dbReference type="Pfam" id="PF00109">
    <property type="entry name" value="ketoacyl-synt"/>
    <property type="match status" value="1"/>
</dbReference>
<dbReference type="SUPFAM" id="SSF52151">
    <property type="entry name" value="FabD/lysophospholipase-like"/>
    <property type="match status" value="1"/>
</dbReference>
<dbReference type="FunFam" id="3.40.50.720:FF:000209">
    <property type="entry name" value="Polyketide synthase Pks12"/>
    <property type="match status" value="1"/>
</dbReference>
<dbReference type="EMBL" id="BNBD01000007">
    <property type="protein sequence ID" value="GHF52840.1"/>
    <property type="molecule type" value="Genomic_DNA"/>
</dbReference>
<dbReference type="InterPro" id="IPR029063">
    <property type="entry name" value="SAM-dependent_MTases_sf"/>
</dbReference>
<keyword evidence="2" id="KW-0596">Phosphopantetheine</keyword>
<dbReference type="InterPro" id="IPR013217">
    <property type="entry name" value="Methyltransf_12"/>
</dbReference>
<protein>
    <submittedName>
        <fullName evidence="13">Type I polyketide synthase</fullName>
    </submittedName>
</protein>
<dbReference type="InterPro" id="IPR042104">
    <property type="entry name" value="PKS_dehydratase_sf"/>
</dbReference>